<evidence type="ECO:0000313" key="2">
    <source>
        <dbReference type="RefSeq" id="XP_015075336.1"/>
    </source>
</evidence>
<name>A0ABM1GSP1_SOLPN</name>
<reference evidence="1" key="1">
    <citation type="journal article" date="2014" name="Nat. Genet.">
        <title>The genome of the stress-tolerant wild tomato species Solanum pennellii.</title>
        <authorList>
            <person name="Bolger A."/>
            <person name="Scossa F."/>
            <person name="Bolger M.E."/>
            <person name="Lanz C."/>
            <person name="Maumus F."/>
            <person name="Tohge T."/>
            <person name="Quesneville H."/>
            <person name="Alseekh S."/>
            <person name="Sorensen I."/>
            <person name="Lichtenstein G."/>
            <person name="Fich E.A."/>
            <person name="Conte M."/>
            <person name="Keller H."/>
            <person name="Schneeberger K."/>
            <person name="Schwacke R."/>
            <person name="Ofner I."/>
            <person name="Vrebalov J."/>
            <person name="Xu Y."/>
            <person name="Osorio S."/>
            <person name="Aflitos S.A."/>
            <person name="Schijlen E."/>
            <person name="Jimenez-Gomez J.M."/>
            <person name="Ryngajllo M."/>
            <person name="Kimura S."/>
            <person name="Kumar R."/>
            <person name="Koenig D."/>
            <person name="Headland L.R."/>
            <person name="Maloof J.N."/>
            <person name="Sinha N."/>
            <person name="van Ham R.C."/>
            <person name="Lankhorst R.K."/>
            <person name="Mao L."/>
            <person name="Vogel A."/>
            <person name="Arsova B."/>
            <person name="Panstruga R."/>
            <person name="Fei Z."/>
            <person name="Rose J.K."/>
            <person name="Zamir D."/>
            <person name="Carrari F."/>
            <person name="Giovannoni J.J."/>
            <person name="Weigel D."/>
            <person name="Usadel B."/>
            <person name="Fernie A.R."/>
        </authorList>
    </citation>
    <scope>NUCLEOTIDE SEQUENCE [LARGE SCALE GENOMIC DNA]</scope>
    <source>
        <strain evidence="1">cv. LA0716</strain>
    </source>
</reference>
<dbReference type="Proteomes" id="UP000694930">
    <property type="component" value="Chromosome 5"/>
</dbReference>
<sequence>MDPTMINILDVINFAIPAWRENVIGPELREEIVDTIGKVMLMLKLKDDTIPVEPISRKEALITSKTLVNFVVQFEKATPELLDAIKKVRDKLQVDLNLKKK</sequence>
<dbReference type="RefSeq" id="XP_015075336.1">
    <property type="nucleotide sequence ID" value="XM_015219850.1"/>
</dbReference>
<dbReference type="GeneID" id="107019323"/>
<gene>
    <name evidence="2" type="primary">LOC107019323</name>
</gene>
<reference evidence="2" key="2">
    <citation type="submission" date="2025-08" db="UniProtKB">
        <authorList>
            <consortium name="RefSeq"/>
        </authorList>
    </citation>
    <scope>IDENTIFICATION</scope>
</reference>
<accession>A0ABM1GSP1</accession>
<keyword evidence="1" id="KW-1185">Reference proteome</keyword>
<evidence type="ECO:0000313" key="1">
    <source>
        <dbReference type="Proteomes" id="UP000694930"/>
    </source>
</evidence>
<organism evidence="1 2">
    <name type="scientific">Solanum pennellii</name>
    <name type="common">Tomato</name>
    <name type="synonym">Lycopersicon pennellii</name>
    <dbReference type="NCBI Taxonomy" id="28526"/>
    <lineage>
        <taxon>Eukaryota</taxon>
        <taxon>Viridiplantae</taxon>
        <taxon>Streptophyta</taxon>
        <taxon>Embryophyta</taxon>
        <taxon>Tracheophyta</taxon>
        <taxon>Spermatophyta</taxon>
        <taxon>Magnoliopsida</taxon>
        <taxon>eudicotyledons</taxon>
        <taxon>Gunneridae</taxon>
        <taxon>Pentapetalae</taxon>
        <taxon>asterids</taxon>
        <taxon>lamiids</taxon>
        <taxon>Solanales</taxon>
        <taxon>Solanaceae</taxon>
        <taxon>Solanoideae</taxon>
        <taxon>Solaneae</taxon>
        <taxon>Solanum</taxon>
        <taxon>Solanum subgen. Lycopersicon</taxon>
    </lineage>
</organism>
<proteinExistence type="predicted"/>
<protein>
    <submittedName>
        <fullName evidence="2">Uncharacterized protein LOC107019323</fullName>
    </submittedName>
</protein>